<dbReference type="PROSITE" id="PS50096">
    <property type="entry name" value="IQ"/>
    <property type="match status" value="3"/>
</dbReference>
<comment type="similarity">
    <text evidence="2">Belongs to the BUD31 (G10) family.</text>
</comment>
<feature type="region of interest" description="Actin-binding" evidence="11">
    <location>
        <begin position="800"/>
        <end position="822"/>
    </location>
</feature>
<dbReference type="PRINTS" id="PR00193">
    <property type="entry name" value="MYOSINHEAVY"/>
</dbReference>
<keyword evidence="7 11" id="KW-0505">Motor protein</keyword>
<evidence type="ECO:0000256" key="8">
    <source>
        <dbReference type="ARBA" id="ARBA00023203"/>
    </source>
</evidence>
<evidence type="ECO:0000256" key="2">
    <source>
        <dbReference type="ARBA" id="ARBA00005287"/>
    </source>
</evidence>
<evidence type="ECO:0000256" key="12">
    <source>
        <dbReference type="SAM" id="MobiDB-lite"/>
    </source>
</evidence>
<dbReference type="GO" id="GO:0003779">
    <property type="term" value="F:actin binding"/>
    <property type="evidence" value="ECO:0007669"/>
    <property type="project" value="UniProtKB-KW"/>
</dbReference>
<dbReference type="InterPro" id="IPR001748">
    <property type="entry name" value="BUD31"/>
</dbReference>
<comment type="caution">
    <text evidence="14">The sequence shown here is derived from an EMBL/GenBank/DDBJ whole genome shotgun (WGS) entry which is preliminary data.</text>
</comment>
<keyword evidence="6 11" id="KW-0518">Myosin</keyword>
<dbReference type="OrthoDB" id="79298at2759"/>
<dbReference type="PANTHER" id="PTHR13140:SF861">
    <property type="entry name" value="LEUCINE ZIPPER HOMEOBOX-ASSOCIATED DOMAIN-CONTAINING PROTEIN"/>
    <property type="match status" value="1"/>
</dbReference>
<dbReference type="Pfam" id="PF25390">
    <property type="entry name" value="WD40_RLD"/>
    <property type="match status" value="1"/>
</dbReference>
<dbReference type="Gene3D" id="1.20.58.530">
    <property type="match status" value="1"/>
</dbReference>
<name>A0A1V9Y504_ACHHY</name>
<feature type="repeat" description="RCC1" evidence="10">
    <location>
        <begin position="1466"/>
        <end position="1517"/>
    </location>
</feature>
<dbReference type="Gene3D" id="1.20.120.720">
    <property type="entry name" value="Myosin VI head, motor domain, U50 subdomain"/>
    <property type="match status" value="1"/>
</dbReference>
<evidence type="ECO:0000256" key="11">
    <source>
        <dbReference type="PROSITE-ProRule" id="PRU00782"/>
    </source>
</evidence>
<feature type="compositionally biased region" description="Acidic residues" evidence="12">
    <location>
        <begin position="171"/>
        <end position="204"/>
    </location>
</feature>
<dbReference type="GO" id="GO:0005634">
    <property type="term" value="C:nucleus"/>
    <property type="evidence" value="ECO:0007669"/>
    <property type="project" value="UniProtKB-SubCell"/>
</dbReference>
<evidence type="ECO:0000259" key="13">
    <source>
        <dbReference type="PROSITE" id="PS51456"/>
    </source>
</evidence>
<evidence type="ECO:0000256" key="5">
    <source>
        <dbReference type="ARBA" id="ARBA00022840"/>
    </source>
</evidence>
<keyword evidence="5 11" id="KW-0067">ATP-binding</keyword>
<feature type="repeat" description="RCC1" evidence="10">
    <location>
        <begin position="1276"/>
        <end position="1327"/>
    </location>
</feature>
<dbReference type="Gene3D" id="3.40.850.10">
    <property type="entry name" value="Kinesin motor domain"/>
    <property type="match status" value="2"/>
</dbReference>
<evidence type="ECO:0000256" key="7">
    <source>
        <dbReference type="ARBA" id="ARBA00023175"/>
    </source>
</evidence>
<dbReference type="Gene3D" id="1.10.10.820">
    <property type="match status" value="1"/>
</dbReference>
<dbReference type="PROSITE" id="PS51456">
    <property type="entry name" value="MYOSIN_MOTOR"/>
    <property type="match status" value="1"/>
</dbReference>
<dbReference type="SUPFAM" id="SSF50985">
    <property type="entry name" value="RCC1/BLIP-II"/>
    <property type="match status" value="1"/>
</dbReference>
<dbReference type="InterPro" id="IPR025662">
    <property type="entry name" value="Sigma_54_int_dom_ATP-bd_1"/>
</dbReference>
<dbReference type="InterPro" id="IPR000048">
    <property type="entry name" value="IQ_motif_EF-hand-BS"/>
</dbReference>
<keyword evidence="4 11" id="KW-0547">Nucleotide-binding</keyword>
<dbReference type="Pfam" id="PF00612">
    <property type="entry name" value="IQ"/>
    <property type="match status" value="3"/>
</dbReference>
<dbReference type="PANTHER" id="PTHR13140">
    <property type="entry name" value="MYOSIN"/>
    <property type="match status" value="1"/>
</dbReference>
<feature type="domain" description="Myosin motor" evidence="13">
    <location>
        <begin position="287"/>
        <end position="932"/>
    </location>
</feature>
<dbReference type="InterPro" id="IPR027417">
    <property type="entry name" value="P-loop_NTPase"/>
</dbReference>
<evidence type="ECO:0000256" key="6">
    <source>
        <dbReference type="ARBA" id="ARBA00023123"/>
    </source>
</evidence>
<evidence type="ECO:0000256" key="3">
    <source>
        <dbReference type="ARBA" id="ARBA00022737"/>
    </source>
</evidence>
<dbReference type="InterPro" id="IPR000408">
    <property type="entry name" value="Reg_chr_condens"/>
</dbReference>
<dbReference type="Gene3D" id="6.20.240.20">
    <property type="match status" value="1"/>
</dbReference>
<protein>
    <submittedName>
        <fullName evidence="14">Class VII unconventional myosin</fullName>
    </submittedName>
</protein>
<dbReference type="InterPro" id="IPR009091">
    <property type="entry name" value="RCC1/BLIP-II"/>
</dbReference>
<dbReference type="InterPro" id="IPR058923">
    <property type="entry name" value="RCC1-like_dom"/>
</dbReference>
<keyword evidence="9" id="KW-0539">Nucleus</keyword>
<dbReference type="Gene3D" id="1.20.5.190">
    <property type="match status" value="1"/>
</dbReference>
<organism evidence="14 15">
    <name type="scientific">Achlya hypogyna</name>
    <name type="common">Oomycete</name>
    <name type="synonym">Protoachlya hypogyna</name>
    <dbReference type="NCBI Taxonomy" id="1202772"/>
    <lineage>
        <taxon>Eukaryota</taxon>
        <taxon>Sar</taxon>
        <taxon>Stramenopiles</taxon>
        <taxon>Oomycota</taxon>
        <taxon>Saprolegniomycetes</taxon>
        <taxon>Saprolegniales</taxon>
        <taxon>Achlyaceae</taxon>
        <taxon>Achlya</taxon>
    </lineage>
</organism>
<dbReference type="GO" id="GO:0003774">
    <property type="term" value="F:cytoskeletal motor activity"/>
    <property type="evidence" value="ECO:0007669"/>
    <property type="project" value="UniProtKB-UniRule"/>
</dbReference>
<feature type="region of interest" description="Disordered" evidence="12">
    <location>
        <begin position="1023"/>
        <end position="1072"/>
    </location>
</feature>
<evidence type="ECO:0000256" key="4">
    <source>
        <dbReference type="ARBA" id="ARBA00022741"/>
    </source>
</evidence>
<evidence type="ECO:0000313" key="15">
    <source>
        <dbReference type="Proteomes" id="UP000243579"/>
    </source>
</evidence>
<dbReference type="Pfam" id="PF00063">
    <property type="entry name" value="Myosin_head"/>
    <property type="match status" value="1"/>
</dbReference>
<dbReference type="STRING" id="1202772.A0A1V9Y504"/>
<dbReference type="GO" id="GO:0016459">
    <property type="term" value="C:myosin complex"/>
    <property type="evidence" value="ECO:0007669"/>
    <property type="project" value="UniProtKB-KW"/>
</dbReference>
<sequence length="1692" mass="182232">MSRFTKKGRPPAGFEYLAPVMDALESELRERMNDPQDGLRRRYVYDMYYKYGKISKEVYEYCLRMKLADANLIAKWKKPGYERLCSTFAINPKNYNYGTVSICRVPRQQLADGQLVQERHSGCRGCASGPGGYHNIFGNKYGQHLAAIQIMRERHGAGGGNRIWAPKDDDDRSDVDEEETKEGDEGSDADEEETKEADDSDDNEAPAAASANDDEAPADEDSASSDDATADGPQPKKRKTMRVWIKRPSDGEYVAATVVGDSVIIADDPPLVLPATTPTWPQGEAPDDVDDLASVEPANEPSLLDVLRRRFEAGDVYTFAGHSVLVALHPGARTGSTAGLDALCDGVLRQLHAPLGRKHQTILVAGDSGAGKSAIARHVLCHIGSAVASPRLMALPLAASLVVLEAFGNARTLVNDDSSRFGKSTKVLFDDEGSLVGCATDCYLLEAARVTSSLAGEGTFHIFYQLLQGLSEVEKAVLYLEHDEYAILGCPQGDLRGELADTTAALAACGIPSPDGIYRLLAAILLLGNVLFDGTETATVHPSSAANVAAAEALMQLPPASLATELCRRTLAAAGEPTAVPLSSEAAARARDSLLQALYKLLFQGLARRLNQNLGPPSATSSTKSIEVCDLFGFEPRTAANGLGQLCRHYASEKLHQFFIQFTFKLEQRVYAAEKIAAPPIEFHDNQAVLDLLDKQPQCLLSILEHTSAQRHGTDDAFLQKLDNVFHDHPKFDRAAGAFVVRHTAGDVTYDARAFVGDNKSDVPRALVAMLQACVATALGSPLEPTPAPATVAGKFSADIERLCISLCRTEPHFIKCLQPNASGSPGQFDGAVVANQLRRLGVLDVVQLRQTGYCYRTTFAEFLGQFASLEAYTKATTAPPADPKRRCEALLDRLWAQTDLAELERAATVQVGDRFVFLRKHGIEALEALRVSLQSLLDHDATVIQKLWRGHFVRRQFRRLRAAVTTIARTWRCSSRARRPPVQTRYDAWKRKRVSTKWREHQVSSSDNLALPEAPVDAAPVAPLPLMMTPPSAPNNPPPAPNVEPPPATVTTPSENRKEPTATAPEAPRHRPSALPPLLLLVLALRLQALYRGYKVRQEMAMVMHIVALKRRVRVTLAAAVKLQAWARQLRAQRRFHATRQAAAVLQRWCRLLARRKAGATTLAMRLKIQAAARGFLVRNQLHRQAVDAIAAEAAAKVRSATACEAQAISDAMATRWTKQGMRSVILSYAATADLSHVYKPSWAARWTEVERLAGKPLTGIAVGEAHTMFLTSNGQLFGVGWNDKGQMGTAATTTRPVALPLSLFEGSPVTSIGAGYDHSVALCGNGSVYTWGGSKAGTGRKPRKVAVSPRRVVAIAVGGAQSLALLETGALYHWGPDGRLPQRLQPRTPVKFTTVAAGISFAMATTASGSVFAWGRGAHGELGLGDVDTAPTLTPVAVTVAGKAVAVSAVSCGARHVIALTRCAHVVAWGHNAKGQLGLGDTKDRTTPTRVRALDDVRVASVAASGAGSAAVAAAKPPPTVVVFVWGDVGHAATLSGGGGVMLAPGESRLAPTKFLHSTDDALELRSASSKSVALFWVALQPQKTYTALFRALPPSRPERLQEKTPPAPEPVVAEHIVASLRMPEPAAQRASFVRFLQNPAAATLRSGSDGRRSLLPRPSVAMPRGSMRQSVVALPQRLPSKTFFSAINR</sequence>
<dbReference type="PROSITE" id="PS00675">
    <property type="entry name" value="SIGMA54_INTERACT_1"/>
    <property type="match status" value="1"/>
</dbReference>
<feature type="repeat" description="RCC1" evidence="10">
    <location>
        <begin position="1328"/>
        <end position="1370"/>
    </location>
</feature>
<keyword evidence="8 11" id="KW-0009">Actin-binding</keyword>
<dbReference type="CDD" id="cd00124">
    <property type="entry name" value="MYSc"/>
    <property type="match status" value="1"/>
</dbReference>
<comment type="similarity">
    <text evidence="11">Belongs to the TRAFAC class myosin-kinesin ATPase superfamily. Myosin family.</text>
</comment>
<dbReference type="Pfam" id="PF01125">
    <property type="entry name" value="BUD31"/>
    <property type="match status" value="1"/>
</dbReference>
<proteinExistence type="inferred from homology"/>
<dbReference type="CDD" id="cd23767">
    <property type="entry name" value="IQCD"/>
    <property type="match status" value="1"/>
</dbReference>
<feature type="region of interest" description="Disordered" evidence="12">
    <location>
        <begin position="158"/>
        <end position="243"/>
    </location>
</feature>
<dbReference type="EMBL" id="JNBR01002870">
    <property type="protein sequence ID" value="OQR80803.1"/>
    <property type="molecule type" value="Genomic_DNA"/>
</dbReference>
<evidence type="ECO:0000256" key="9">
    <source>
        <dbReference type="ARBA" id="ARBA00023242"/>
    </source>
</evidence>
<dbReference type="PROSITE" id="PS50012">
    <property type="entry name" value="RCC1_3"/>
    <property type="match status" value="4"/>
</dbReference>
<dbReference type="PROSITE" id="PS00626">
    <property type="entry name" value="RCC1_2"/>
    <property type="match status" value="1"/>
</dbReference>
<feature type="repeat" description="RCC1" evidence="10">
    <location>
        <begin position="1411"/>
        <end position="1465"/>
    </location>
</feature>
<reference evidence="14 15" key="1">
    <citation type="journal article" date="2014" name="Genome Biol. Evol.">
        <title>The secreted proteins of Achlya hypogyna and Thraustotheca clavata identify the ancestral oomycete secretome and reveal gene acquisitions by horizontal gene transfer.</title>
        <authorList>
            <person name="Misner I."/>
            <person name="Blouin N."/>
            <person name="Leonard G."/>
            <person name="Richards T.A."/>
            <person name="Lane C.E."/>
        </authorList>
    </citation>
    <scope>NUCLEOTIDE SEQUENCE [LARGE SCALE GENOMIC DNA]</scope>
    <source>
        <strain evidence="14 15">ATCC 48635</strain>
    </source>
</reference>
<evidence type="ECO:0000313" key="14">
    <source>
        <dbReference type="EMBL" id="OQR80803.1"/>
    </source>
</evidence>
<keyword evidence="15" id="KW-1185">Reference proteome</keyword>
<dbReference type="Proteomes" id="UP000243579">
    <property type="component" value="Unassembled WGS sequence"/>
</dbReference>
<keyword evidence="3" id="KW-0677">Repeat</keyword>
<accession>A0A1V9Y504</accession>
<evidence type="ECO:0000256" key="1">
    <source>
        <dbReference type="ARBA" id="ARBA00004123"/>
    </source>
</evidence>
<dbReference type="SUPFAM" id="SSF52540">
    <property type="entry name" value="P-loop containing nucleoside triphosphate hydrolases"/>
    <property type="match status" value="1"/>
</dbReference>
<dbReference type="SMART" id="SM00242">
    <property type="entry name" value="MYSc"/>
    <property type="match status" value="1"/>
</dbReference>
<dbReference type="InterPro" id="IPR001609">
    <property type="entry name" value="Myosin_head_motor_dom-like"/>
</dbReference>
<feature type="compositionally biased region" description="Pro residues" evidence="12">
    <location>
        <begin position="1032"/>
        <end position="1049"/>
    </location>
</feature>
<feature type="compositionally biased region" description="Acidic residues" evidence="12">
    <location>
        <begin position="212"/>
        <end position="224"/>
    </location>
</feature>
<dbReference type="SMART" id="SM00015">
    <property type="entry name" value="IQ"/>
    <property type="match status" value="5"/>
</dbReference>
<dbReference type="Gene3D" id="2.130.10.30">
    <property type="entry name" value="Regulator of chromosome condensation 1/beta-lactamase-inhibitor protein II"/>
    <property type="match status" value="2"/>
</dbReference>
<gene>
    <name evidence="14" type="ORF">ACHHYP_17163</name>
</gene>
<evidence type="ECO:0000256" key="10">
    <source>
        <dbReference type="PROSITE-ProRule" id="PRU00235"/>
    </source>
</evidence>
<feature type="binding site" evidence="11">
    <location>
        <begin position="366"/>
        <end position="373"/>
    </location>
    <ligand>
        <name>ATP</name>
        <dbReference type="ChEBI" id="CHEBI:30616"/>
    </ligand>
</feature>
<dbReference type="GO" id="GO:0005524">
    <property type="term" value="F:ATP binding"/>
    <property type="evidence" value="ECO:0007669"/>
    <property type="project" value="UniProtKB-UniRule"/>
</dbReference>
<dbReference type="InterPro" id="IPR036961">
    <property type="entry name" value="Kinesin_motor_dom_sf"/>
</dbReference>
<comment type="subcellular location">
    <subcellularLocation>
        <location evidence="1">Nucleus</location>
    </subcellularLocation>
</comment>